<dbReference type="EMBL" id="BASG01000007">
    <property type="protein sequence ID" value="GAD12988.1"/>
    <property type="molecule type" value="Genomic_DNA"/>
</dbReference>
<organism evidence="1 2">
    <name type="scientific">Geobacillus kaustophilus GBlys</name>
    <dbReference type="NCBI Taxonomy" id="1337888"/>
    <lineage>
        <taxon>Bacteria</taxon>
        <taxon>Bacillati</taxon>
        <taxon>Bacillota</taxon>
        <taxon>Bacilli</taxon>
        <taxon>Bacillales</taxon>
        <taxon>Anoxybacillaceae</taxon>
        <taxon>Geobacillus</taxon>
        <taxon>Geobacillus thermoleovorans group</taxon>
    </lineage>
</organism>
<dbReference type="Proteomes" id="UP000016424">
    <property type="component" value="Unassembled WGS sequence"/>
</dbReference>
<evidence type="ECO:0000313" key="1">
    <source>
        <dbReference type="EMBL" id="GAD12988.1"/>
    </source>
</evidence>
<dbReference type="AlphaFoldDB" id="U2Y8G9"/>
<accession>U2Y8G9</accession>
<protein>
    <submittedName>
        <fullName evidence="1">Uncharacterized protein</fullName>
    </submittedName>
</protein>
<sequence>MIDRTCLAKGQGRLAIMAVAASVDSCRAGFLAIRFFTQAVGRPCTDC</sequence>
<proteinExistence type="predicted"/>
<comment type="caution">
    <text evidence="1">The sequence shown here is derived from an EMBL/GenBank/DDBJ whole genome shotgun (WGS) entry which is preliminary data.</text>
</comment>
<reference evidence="2" key="1">
    <citation type="journal article" date="2013" name="Genome">
        <title>Draft Genome Sequence of Geobacillus kaustophilus GBlys, a Lysogenic Strain with Bacteriophage phiOH2.</title>
        <authorList>
            <person name="Doi K."/>
            <person name="Mori K."/>
            <person name="Martono H."/>
            <person name="Nagayoshi Y."/>
            <person name="Fujino Y."/>
            <person name="Tashiro K."/>
            <person name="Kuhara S."/>
            <person name="Ohshima T."/>
        </authorList>
    </citation>
    <scope>NUCLEOTIDE SEQUENCE [LARGE SCALE GENOMIC DNA]</scope>
    <source>
        <strain evidence="2">GBlys</strain>
    </source>
</reference>
<evidence type="ECO:0000313" key="2">
    <source>
        <dbReference type="Proteomes" id="UP000016424"/>
    </source>
</evidence>
<gene>
    <name evidence="1" type="ORF">GBL_1205</name>
</gene>
<name>U2Y8G9_GEOKU</name>